<evidence type="ECO:0000313" key="2">
    <source>
        <dbReference type="Proteomes" id="UP000600026"/>
    </source>
</evidence>
<proteinExistence type="predicted"/>
<dbReference type="AlphaFoldDB" id="A0A919HBZ5"/>
<gene>
    <name evidence="1" type="ORF">Sxan_76420</name>
</gene>
<evidence type="ECO:0000313" key="1">
    <source>
        <dbReference type="EMBL" id="GHI90278.1"/>
    </source>
</evidence>
<dbReference type="RefSeq" id="WP_157853395.1">
    <property type="nucleotide sequence ID" value="NZ_BNEE01000008.1"/>
</dbReference>
<name>A0A919HBZ5_9ACTN</name>
<comment type="caution">
    <text evidence="1">The sequence shown here is derived from an EMBL/GenBank/DDBJ whole genome shotgun (WGS) entry which is preliminary data.</text>
</comment>
<sequence length="156" mass="16304">MKPGVWSAGPVGGGDTGREELLELVGQAAKGLTAGRVVTAAVECGLCGAEGFEWAEFEVWGRECYCFGCLLPIGVLDGDVQERVLPGAGTAWWRLTPEEPAAYVKCPAGHMAFQAAVALTLSEDGQVHSLSAGLRCPEDGGLHLLLDNEPVTPLPT</sequence>
<dbReference type="EMBL" id="BNEE01000008">
    <property type="protein sequence ID" value="GHI90278.1"/>
    <property type="molecule type" value="Genomic_DNA"/>
</dbReference>
<dbReference type="OrthoDB" id="281728at2"/>
<reference evidence="1" key="1">
    <citation type="submission" date="2020-09" db="EMBL/GenBank/DDBJ databases">
        <title>Whole genome shotgun sequence of Streptomyces xanthophaeus NBRC 12829.</title>
        <authorList>
            <person name="Komaki H."/>
            <person name="Tamura T."/>
        </authorList>
    </citation>
    <scope>NUCLEOTIDE SEQUENCE</scope>
    <source>
        <strain evidence="1">NBRC 12829</strain>
    </source>
</reference>
<keyword evidence="2" id="KW-1185">Reference proteome</keyword>
<accession>A0A919HBZ5</accession>
<protein>
    <submittedName>
        <fullName evidence="1">Uncharacterized protein</fullName>
    </submittedName>
</protein>
<organism evidence="1 2">
    <name type="scientific">Streptomyces xanthophaeus</name>
    <dbReference type="NCBI Taxonomy" id="67385"/>
    <lineage>
        <taxon>Bacteria</taxon>
        <taxon>Bacillati</taxon>
        <taxon>Actinomycetota</taxon>
        <taxon>Actinomycetes</taxon>
        <taxon>Kitasatosporales</taxon>
        <taxon>Streptomycetaceae</taxon>
        <taxon>Streptomyces</taxon>
    </lineage>
</organism>
<dbReference type="Proteomes" id="UP000600026">
    <property type="component" value="Unassembled WGS sequence"/>
</dbReference>